<dbReference type="RefSeq" id="WP_279242859.1">
    <property type="nucleotide sequence ID" value="NZ_CP036501.1"/>
</dbReference>
<feature type="domain" description="DnaT DNA-binding" evidence="2">
    <location>
        <begin position="247"/>
        <end position="311"/>
    </location>
</feature>
<keyword evidence="4" id="KW-1185">Reference proteome</keyword>
<protein>
    <recommendedName>
        <fullName evidence="2">DnaT DNA-binding domain-containing protein</fullName>
    </recommendedName>
</protein>
<evidence type="ECO:0000313" key="3">
    <source>
        <dbReference type="EMBL" id="UZP74050.1"/>
    </source>
</evidence>
<feature type="region of interest" description="Disordered" evidence="1">
    <location>
        <begin position="308"/>
        <end position="343"/>
    </location>
</feature>
<evidence type="ECO:0000313" key="4">
    <source>
        <dbReference type="Proteomes" id="UP001317963"/>
    </source>
</evidence>
<feature type="domain" description="DnaT DNA-binding" evidence="2">
    <location>
        <begin position="175"/>
        <end position="237"/>
    </location>
</feature>
<dbReference type="Gene3D" id="1.10.8.1180">
    <property type="match status" value="2"/>
</dbReference>
<dbReference type="InterPro" id="IPR040480">
    <property type="entry name" value="DnaT_DNA_bind"/>
</dbReference>
<accession>A0ABY6Q567</accession>
<dbReference type="Pfam" id="PF17948">
    <property type="entry name" value="DnaT"/>
    <property type="match status" value="3"/>
</dbReference>
<evidence type="ECO:0000259" key="2">
    <source>
        <dbReference type="Pfam" id="PF17948"/>
    </source>
</evidence>
<feature type="domain" description="DnaT DNA-binding" evidence="2">
    <location>
        <begin position="106"/>
        <end position="163"/>
    </location>
</feature>
<sequence length="343" mass="39168">MSNPQFIPERYCTFSAQLAATIGLEEAVLLQGLSHQLGSGAAESKTISVPALLAEFPFWDEIKVNRLLQRLVELGIIAATPTSDPSIWSTGGHRQSRAAVQTHNTQAWRPSEHVIDLLNLNHGLTRDYILSQLKSFDRTGDPKAYDSRFRQHVLSEWRHSQRHPAFDIKEPPKFDNQWQPSTDAQEILVRAEIPASFCDSLRPEFILYWKERGGAPKDVNSKFIQFVRQRWVRHENSIQHSTLPERLSPQWRPNEAVYETLSLSGISEDYADSVLNEFVVYWVDSNEVHTSWNAKFLQHVKYQWQRHQEQTSGRSTSGGGTSPTDRTKDRSISDDLSDTSWAG</sequence>
<dbReference type="Proteomes" id="UP001317963">
    <property type="component" value="Chromosome"/>
</dbReference>
<evidence type="ECO:0000256" key="1">
    <source>
        <dbReference type="SAM" id="MobiDB-lite"/>
    </source>
</evidence>
<dbReference type="EMBL" id="CP036501">
    <property type="protein sequence ID" value="UZP74050.1"/>
    <property type="molecule type" value="Genomic_DNA"/>
</dbReference>
<organism evidence="3 4">
    <name type="scientific">Candidatus Paraluminiphilus aquimaris</name>
    <dbReference type="NCBI Taxonomy" id="2518994"/>
    <lineage>
        <taxon>Bacteria</taxon>
        <taxon>Pseudomonadati</taxon>
        <taxon>Pseudomonadota</taxon>
        <taxon>Gammaproteobacteria</taxon>
        <taxon>Cellvibrionales</taxon>
        <taxon>Halieaceae</taxon>
        <taxon>Candidatus Paraluminiphilus</taxon>
    </lineage>
</organism>
<gene>
    <name evidence="3" type="ORF">E0F26_04530</name>
</gene>
<name>A0ABY6Q567_9GAMM</name>
<proteinExistence type="predicted"/>
<reference evidence="3 4" key="1">
    <citation type="submission" date="2019-02" db="EMBL/GenBank/DDBJ databases">
        <title>Halieaceae_genomes.</title>
        <authorList>
            <person name="Li S.-H."/>
        </authorList>
    </citation>
    <scope>NUCLEOTIDE SEQUENCE [LARGE SCALE GENOMIC DNA]</scope>
    <source>
        <strain evidence="3 4">JH123</strain>
    </source>
</reference>